<accession>A0A841DFT5</accession>
<keyword evidence="8" id="KW-1185">Reference proteome</keyword>
<keyword evidence="5 6" id="KW-0472">Membrane</keyword>
<keyword evidence="7" id="KW-0762">Sugar transport</keyword>
<feature type="transmembrane region" description="Helical" evidence="6">
    <location>
        <begin position="26"/>
        <end position="45"/>
    </location>
</feature>
<comment type="subcellular location">
    <subcellularLocation>
        <location evidence="1">Cell membrane</location>
        <topology evidence="1">Multi-pass membrane protein</topology>
    </subcellularLocation>
</comment>
<keyword evidence="7" id="KW-0813">Transport</keyword>
<dbReference type="PANTHER" id="PTHR47089">
    <property type="entry name" value="ABC TRANSPORTER, PERMEASE PROTEIN"/>
    <property type="match status" value="1"/>
</dbReference>
<protein>
    <submittedName>
        <fullName evidence="7">Simple sugar transport system permease protein</fullName>
    </submittedName>
</protein>
<dbReference type="Proteomes" id="UP000558997">
    <property type="component" value="Unassembled WGS sequence"/>
</dbReference>
<sequence>MSGGLIRAGVRRGSAIKVLPDWRSGIRLGAGVLGAGLVVLALLALTSDNVPASVDGLLTGAVSSPGRTAQWLSYSSYLMFTGASVCLAFRVGMFSIGAEGQVFVGALAAGVVALALGPSAAALPLAVLAAAAGGAIWAFLPGLMKAYLNADEIVTTLMLNYVATFAFAFVIKEALLPAGAGFPVSAYFDRGTWLPSWGSSPAIPSSLVFAILACVVVSVLLNRSRLGFRLRMVGDSQPFARANGYPVRRLICVAFVASGAVAGLTGAAIAFGGTHRLIIGMGAGIGFEGVLVALLAVNRPALVPLTALAYGYLRTGGEIIQITGNVPRDVVVVLQGLLIIGLAALLRRRAARNATEVTH</sequence>
<dbReference type="EMBL" id="JACHNF010000001">
    <property type="protein sequence ID" value="MBB5977393.1"/>
    <property type="molecule type" value="Genomic_DNA"/>
</dbReference>
<feature type="transmembrane region" description="Helical" evidence="6">
    <location>
        <begin position="96"/>
        <end position="116"/>
    </location>
</feature>
<evidence type="ECO:0000256" key="2">
    <source>
        <dbReference type="ARBA" id="ARBA00022475"/>
    </source>
</evidence>
<dbReference type="GO" id="GO:0005886">
    <property type="term" value="C:plasma membrane"/>
    <property type="evidence" value="ECO:0007669"/>
    <property type="project" value="UniProtKB-SubCell"/>
</dbReference>
<evidence type="ECO:0000256" key="6">
    <source>
        <dbReference type="SAM" id="Phobius"/>
    </source>
</evidence>
<reference evidence="7 8" key="1">
    <citation type="submission" date="2020-08" db="EMBL/GenBank/DDBJ databases">
        <title>Sequencing the genomes of 1000 actinobacteria strains.</title>
        <authorList>
            <person name="Klenk H.-P."/>
        </authorList>
    </citation>
    <scope>NUCLEOTIDE SEQUENCE [LARGE SCALE GENOMIC DNA]</scope>
    <source>
        <strain evidence="7 8">DSM 17294</strain>
    </source>
</reference>
<feature type="transmembrane region" description="Helical" evidence="6">
    <location>
        <begin position="330"/>
        <end position="346"/>
    </location>
</feature>
<keyword evidence="4 6" id="KW-1133">Transmembrane helix</keyword>
<proteinExistence type="predicted"/>
<feature type="transmembrane region" description="Helical" evidence="6">
    <location>
        <begin position="161"/>
        <end position="182"/>
    </location>
</feature>
<dbReference type="RefSeq" id="WP_184831327.1">
    <property type="nucleotide sequence ID" value="NZ_BAAAVN010000014.1"/>
</dbReference>
<evidence type="ECO:0000256" key="4">
    <source>
        <dbReference type="ARBA" id="ARBA00022989"/>
    </source>
</evidence>
<feature type="transmembrane region" description="Helical" evidence="6">
    <location>
        <begin position="302"/>
        <end position="324"/>
    </location>
</feature>
<evidence type="ECO:0000256" key="1">
    <source>
        <dbReference type="ARBA" id="ARBA00004651"/>
    </source>
</evidence>
<evidence type="ECO:0000313" key="8">
    <source>
        <dbReference type="Proteomes" id="UP000558997"/>
    </source>
</evidence>
<gene>
    <name evidence="7" type="ORF">HDA44_000734</name>
</gene>
<keyword evidence="2" id="KW-1003">Cell membrane</keyword>
<keyword evidence="3 6" id="KW-0812">Transmembrane</keyword>
<dbReference type="InterPro" id="IPR001851">
    <property type="entry name" value="ABC_transp_permease"/>
</dbReference>
<feature type="transmembrane region" description="Helical" evidence="6">
    <location>
        <begin position="122"/>
        <end position="140"/>
    </location>
</feature>
<dbReference type="CDD" id="cd06580">
    <property type="entry name" value="TM_PBP1_transp_TpRbsC_like"/>
    <property type="match status" value="1"/>
</dbReference>
<evidence type="ECO:0000313" key="7">
    <source>
        <dbReference type="EMBL" id="MBB5977393.1"/>
    </source>
</evidence>
<evidence type="ECO:0000256" key="5">
    <source>
        <dbReference type="ARBA" id="ARBA00023136"/>
    </source>
</evidence>
<feature type="transmembrane region" description="Helical" evidence="6">
    <location>
        <begin position="202"/>
        <end position="222"/>
    </location>
</feature>
<feature type="transmembrane region" description="Helical" evidence="6">
    <location>
        <begin position="71"/>
        <end position="89"/>
    </location>
</feature>
<dbReference type="Pfam" id="PF02653">
    <property type="entry name" value="BPD_transp_2"/>
    <property type="match status" value="1"/>
</dbReference>
<dbReference type="AlphaFoldDB" id="A0A841DFT5"/>
<dbReference type="GO" id="GO:0022857">
    <property type="term" value="F:transmembrane transporter activity"/>
    <property type="evidence" value="ECO:0007669"/>
    <property type="project" value="InterPro"/>
</dbReference>
<feature type="transmembrane region" description="Helical" evidence="6">
    <location>
        <begin position="250"/>
        <end position="271"/>
    </location>
</feature>
<name>A0A841DFT5_9ACTN</name>
<dbReference type="PANTHER" id="PTHR47089:SF1">
    <property type="entry name" value="GUANOSINE ABC TRANSPORTER PERMEASE PROTEIN NUPP"/>
    <property type="match status" value="1"/>
</dbReference>
<comment type="caution">
    <text evidence="7">The sequence shown here is derived from an EMBL/GenBank/DDBJ whole genome shotgun (WGS) entry which is preliminary data.</text>
</comment>
<organism evidence="7 8">
    <name type="scientific">Kribbella solani</name>
    <dbReference type="NCBI Taxonomy" id="236067"/>
    <lineage>
        <taxon>Bacteria</taxon>
        <taxon>Bacillati</taxon>
        <taxon>Actinomycetota</taxon>
        <taxon>Actinomycetes</taxon>
        <taxon>Propionibacteriales</taxon>
        <taxon>Kribbellaceae</taxon>
        <taxon>Kribbella</taxon>
    </lineage>
</organism>
<feature type="transmembrane region" description="Helical" evidence="6">
    <location>
        <begin position="277"/>
        <end position="297"/>
    </location>
</feature>
<evidence type="ECO:0000256" key="3">
    <source>
        <dbReference type="ARBA" id="ARBA00022692"/>
    </source>
</evidence>